<gene>
    <name evidence="1" type="ORF">Mal4_51330</name>
</gene>
<evidence type="ECO:0000313" key="1">
    <source>
        <dbReference type="EMBL" id="QDU40773.1"/>
    </source>
</evidence>
<proteinExistence type="predicted"/>
<dbReference type="AlphaFoldDB" id="A0A517ZE59"/>
<organism evidence="1 2">
    <name type="scientific">Maioricimonas rarisocia</name>
    <dbReference type="NCBI Taxonomy" id="2528026"/>
    <lineage>
        <taxon>Bacteria</taxon>
        <taxon>Pseudomonadati</taxon>
        <taxon>Planctomycetota</taxon>
        <taxon>Planctomycetia</taxon>
        <taxon>Planctomycetales</taxon>
        <taxon>Planctomycetaceae</taxon>
        <taxon>Maioricimonas</taxon>
    </lineage>
</organism>
<accession>A0A517ZE59</accession>
<reference evidence="1 2" key="1">
    <citation type="submission" date="2019-02" db="EMBL/GenBank/DDBJ databases">
        <title>Deep-cultivation of Planctomycetes and their phenomic and genomic characterization uncovers novel biology.</title>
        <authorList>
            <person name="Wiegand S."/>
            <person name="Jogler M."/>
            <person name="Boedeker C."/>
            <person name="Pinto D."/>
            <person name="Vollmers J."/>
            <person name="Rivas-Marin E."/>
            <person name="Kohn T."/>
            <person name="Peeters S.H."/>
            <person name="Heuer A."/>
            <person name="Rast P."/>
            <person name="Oberbeckmann S."/>
            <person name="Bunk B."/>
            <person name="Jeske O."/>
            <person name="Meyerdierks A."/>
            <person name="Storesund J.E."/>
            <person name="Kallscheuer N."/>
            <person name="Luecker S."/>
            <person name="Lage O.M."/>
            <person name="Pohl T."/>
            <person name="Merkel B.J."/>
            <person name="Hornburger P."/>
            <person name="Mueller R.-W."/>
            <person name="Bruemmer F."/>
            <person name="Labrenz M."/>
            <person name="Spormann A.M."/>
            <person name="Op den Camp H."/>
            <person name="Overmann J."/>
            <person name="Amann R."/>
            <person name="Jetten M.S.M."/>
            <person name="Mascher T."/>
            <person name="Medema M.H."/>
            <person name="Devos D.P."/>
            <person name="Kaster A.-K."/>
            <person name="Ovreas L."/>
            <person name="Rohde M."/>
            <person name="Galperin M.Y."/>
            <person name="Jogler C."/>
        </authorList>
    </citation>
    <scope>NUCLEOTIDE SEQUENCE [LARGE SCALE GENOMIC DNA]</scope>
    <source>
        <strain evidence="1 2">Mal4</strain>
    </source>
</reference>
<protein>
    <submittedName>
        <fullName evidence="1">Uncharacterized protein</fullName>
    </submittedName>
</protein>
<sequence>MDMRPLMRSPTIKWALTTAGTDWMDAPIL</sequence>
<dbReference type="EMBL" id="CP036275">
    <property type="protein sequence ID" value="QDU40773.1"/>
    <property type="molecule type" value="Genomic_DNA"/>
</dbReference>
<dbReference type="KEGG" id="mri:Mal4_51330"/>
<keyword evidence="2" id="KW-1185">Reference proteome</keyword>
<name>A0A517ZE59_9PLAN</name>
<evidence type="ECO:0000313" key="2">
    <source>
        <dbReference type="Proteomes" id="UP000320496"/>
    </source>
</evidence>
<dbReference type="Proteomes" id="UP000320496">
    <property type="component" value="Chromosome"/>
</dbReference>